<dbReference type="EMBL" id="MJGC01000132">
    <property type="protein sequence ID" value="OEJ72404.1"/>
    <property type="molecule type" value="Genomic_DNA"/>
</dbReference>
<protein>
    <submittedName>
        <fullName evidence="1">Uncharacterized protein</fullName>
    </submittedName>
</protein>
<evidence type="ECO:0000313" key="1">
    <source>
        <dbReference type="EMBL" id="OEJ72404.1"/>
    </source>
</evidence>
<accession>A0A1E5QCU8</accession>
<proteinExistence type="predicted"/>
<sequence>MTILNTPLSPWQLQSEETYVPICYEGKTVGFCSQDSANRIIKALNDREKVIKQKETLFRAMQLVCLDLLRVSGGDLNQVNEVMRKYIEKIKRPKHGSKAIAFLLRDRQMELDVSDKEFVRFCDSYKLSLPELREIYNGNKPVNDEQLRAIARIVGKTFEELKDVRDGFSESELRVLAKLESQSAPAVTDDELIEN</sequence>
<name>A0A1E5QCU8_9CYAN</name>
<comment type="caution">
    <text evidence="1">The sequence shown here is derived from an EMBL/GenBank/DDBJ whole genome shotgun (WGS) entry which is preliminary data.</text>
</comment>
<reference evidence="1" key="1">
    <citation type="submission" date="2016-09" db="EMBL/GenBank/DDBJ databases">
        <title>Draft genome of thermotolerant cyanobacterium Desertifilum sp. strain IPPAS B-1220.</title>
        <authorList>
            <person name="Sinetova M.A."/>
            <person name="Bolakhan K."/>
            <person name="Zayadan B.K."/>
            <person name="Mironov K.S."/>
            <person name="Ustinova V."/>
            <person name="Kupriyanova E.V."/>
            <person name="Sidorov R.A."/>
            <person name="Skrypnik A.N."/>
            <person name="Gogoleva N.E."/>
            <person name="Gogolev Y.V."/>
            <person name="Los D.A."/>
        </authorList>
    </citation>
    <scope>NUCLEOTIDE SEQUENCE [LARGE SCALE GENOMIC DNA]</scope>
    <source>
        <strain evidence="1">IPPAS B-1220</strain>
    </source>
</reference>
<gene>
    <name evidence="1" type="ORF">BH720_25345</name>
</gene>
<organism evidence="1">
    <name type="scientific">Desertifilum tharense IPPAS B-1220</name>
    <dbReference type="NCBI Taxonomy" id="1781255"/>
    <lineage>
        <taxon>Bacteria</taxon>
        <taxon>Bacillati</taxon>
        <taxon>Cyanobacteriota</taxon>
        <taxon>Cyanophyceae</taxon>
        <taxon>Desertifilales</taxon>
        <taxon>Desertifilaceae</taxon>
        <taxon>Desertifilum</taxon>
    </lineage>
</organism>
<dbReference type="AlphaFoldDB" id="A0A1E5QCU8"/>